<dbReference type="PANTHER" id="PTHR30158">
    <property type="entry name" value="ACRA/E-RELATED COMPONENT OF DRUG EFFLUX TRANSPORTER"/>
    <property type="match status" value="1"/>
</dbReference>
<dbReference type="GO" id="GO:0046677">
    <property type="term" value="P:response to antibiotic"/>
    <property type="evidence" value="ECO:0007669"/>
    <property type="project" value="TreeGrafter"/>
</dbReference>
<proteinExistence type="inferred from homology"/>
<feature type="domain" description="Multidrug resistance protein MdtA-like beta-barrel" evidence="6">
    <location>
        <begin position="192"/>
        <end position="278"/>
    </location>
</feature>
<dbReference type="Pfam" id="PF25917">
    <property type="entry name" value="BSH_RND"/>
    <property type="match status" value="1"/>
</dbReference>
<evidence type="ECO:0000259" key="7">
    <source>
        <dbReference type="Pfam" id="PF25967"/>
    </source>
</evidence>
<dbReference type="InterPro" id="IPR006143">
    <property type="entry name" value="RND_pump_MFP"/>
</dbReference>
<dbReference type="GO" id="GO:0030313">
    <property type="term" value="C:cell envelope"/>
    <property type="evidence" value="ECO:0007669"/>
    <property type="project" value="UniProtKB-SubCell"/>
</dbReference>
<dbReference type="OrthoDB" id="3518416at2"/>
<dbReference type="GO" id="GO:0022857">
    <property type="term" value="F:transmembrane transporter activity"/>
    <property type="evidence" value="ECO:0007669"/>
    <property type="project" value="InterPro"/>
</dbReference>
<dbReference type="Pfam" id="PF25967">
    <property type="entry name" value="RND-MFP_C"/>
    <property type="match status" value="1"/>
</dbReference>
<feature type="compositionally biased region" description="Low complexity" evidence="3">
    <location>
        <begin position="374"/>
        <end position="388"/>
    </location>
</feature>
<dbReference type="InterPro" id="IPR058626">
    <property type="entry name" value="MdtA-like_b-barrel"/>
</dbReference>
<evidence type="ECO:0000259" key="5">
    <source>
        <dbReference type="Pfam" id="PF25917"/>
    </source>
</evidence>
<protein>
    <submittedName>
        <fullName evidence="8">Efflux RND transporter periplasmic adaptor subunit</fullName>
    </submittedName>
</protein>
<dbReference type="EMBL" id="CP041730">
    <property type="protein sequence ID" value="QDQ29397.1"/>
    <property type="molecule type" value="Genomic_DNA"/>
</dbReference>
<dbReference type="Pfam" id="PF25876">
    <property type="entry name" value="HH_MFP_RND"/>
    <property type="match status" value="1"/>
</dbReference>
<evidence type="ECO:0000256" key="3">
    <source>
        <dbReference type="SAM" id="MobiDB-lite"/>
    </source>
</evidence>
<reference evidence="9" key="1">
    <citation type="submission" date="2019-07" db="EMBL/GenBank/DDBJ databases">
        <title>Chitinimonas sp. nov., isolated from Ny-Alesund, arctica soil.</title>
        <authorList>
            <person name="Xu Q."/>
            <person name="Peng F."/>
        </authorList>
    </citation>
    <scope>NUCLEOTIDE SEQUENCE [LARGE SCALE GENOMIC DNA]</scope>
    <source>
        <strain evidence="9">R3-44</strain>
    </source>
</reference>
<comment type="similarity">
    <text evidence="2">Belongs to the membrane fusion protein (MFP) (TC 8.A.1) family.</text>
</comment>
<feature type="domain" description="Multidrug resistance protein MdtA-like alpha-helical hairpin" evidence="4">
    <location>
        <begin position="87"/>
        <end position="155"/>
    </location>
</feature>
<dbReference type="InterPro" id="IPR058625">
    <property type="entry name" value="MdtA-like_BSH"/>
</dbReference>
<dbReference type="InterPro" id="IPR058627">
    <property type="entry name" value="MdtA-like_C"/>
</dbReference>
<dbReference type="KEGG" id="cari:FNU76_20045"/>
<dbReference type="AlphaFoldDB" id="A0A516SML1"/>
<evidence type="ECO:0000259" key="6">
    <source>
        <dbReference type="Pfam" id="PF25944"/>
    </source>
</evidence>
<accession>A0A516SML1</accession>
<evidence type="ECO:0000259" key="4">
    <source>
        <dbReference type="Pfam" id="PF25876"/>
    </source>
</evidence>
<dbReference type="Gene3D" id="2.40.420.20">
    <property type="match status" value="1"/>
</dbReference>
<dbReference type="GO" id="GO:0005886">
    <property type="term" value="C:plasma membrane"/>
    <property type="evidence" value="ECO:0007669"/>
    <property type="project" value="TreeGrafter"/>
</dbReference>
<dbReference type="Pfam" id="PF25944">
    <property type="entry name" value="Beta-barrel_RND"/>
    <property type="match status" value="1"/>
</dbReference>
<evidence type="ECO:0000313" key="9">
    <source>
        <dbReference type="Proteomes" id="UP000317550"/>
    </source>
</evidence>
<dbReference type="SUPFAM" id="SSF111369">
    <property type="entry name" value="HlyD-like secretion proteins"/>
    <property type="match status" value="1"/>
</dbReference>
<comment type="subcellular location">
    <subcellularLocation>
        <location evidence="1">Cell envelope</location>
    </subcellularLocation>
</comment>
<evidence type="ECO:0000256" key="1">
    <source>
        <dbReference type="ARBA" id="ARBA00004196"/>
    </source>
</evidence>
<dbReference type="Gene3D" id="2.40.30.170">
    <property type="match status" value="1"/>
</dbReference>
<feature type="region of interest" description="Disordered" evidence="3">
    <location>
        <begin position="1"/>
        <end position="20"/>
    </location>
</feature>
<gene>
    <name evidence="8" type="ORF">FNU76_20045</name>
</gene>
<dbReference type="NCBIfam" id="TIGR01730">
    <property type="entry name" value="RND_mfp"/>
    <property type="match status" value="1"/>
</dbReference>
<evidence type="ECO:0000256" key="2">
    <source>
        <dbReference type="ARBA" id="ARBA00009477"/>
    </source>
</evidence>
<keyword evidence="9" id="KW-1185">Reference proteome</keyword>
<organism evidence="8 9">
    <name type="scientific">Chitinimonas arctica</name>
    <dbReference type="NCBI Taxonomy" id="2594795"/>
    <lineage>
        <taxon>Bacteria</taxon>
        <taxon>Pseudomonadati</taxon>
        <taxon>Pseudomonadota</taxon>
        <taxon>Betaproteobacteria</taxon>
        <taxon>Neisseriales</taxon>
        <taxon>Chitinibacteraceae</taxon>
        <taxon>Chitinimonas</taxon>
    </lineage>
</organism>
<feature type="domain" description="Multidrug resistance protein MdtA-like barrel-sandwich hybrid" evidence="5">
    <location>
        <begin position="45"/>
        <end position="180"/>
    </location>
</feature>
<dbReference type="Gene3D" id="2.40.50.100">
    <property type="match status" value="1"/>
</dbReference>
<feature type="region of interest" description="Disordered" evidence="3">
    <location>
        <begin position="369"/>
        <end position="388"/>
    </location>
</feature>
<sequence>MAACGKGQPQDGGGGMPPPMVTYEAVSIRDIPIDFEYPGQTNGSREVEIRARVTGIVDKRLFEEGSQVKAGQTLFRLDPAPLAAAAAAADANVTTAEARLKQAEREFTRLKPLIEAKAISQQEFDTAASALDIARAGLKAAQAQSKSTGIDLGYTDVRAPITGVVGRALKVEGSLANAQGDSLLATMAQTDPMDVNFALSESDRGRVQGEVANGTLKLPESGYAVRLKSSDGHWLKETGKLNFSDYKADANTGAFASRAQFANPRGELSPGQFVRVVLSGAKRPNSIAVPQRAVLDDANGKFVYVVGAGKDGKPAAVPAPVVVGDWVRLGADEPNGWLIKKGLKAGDKVIVDGMARIFYPYQPVSPLTAEEAAKAAQQPPAGAPAAKS</sequence>
<feature type="domain" description="Multidrug resistance protein MdtA-like C-terminal permuted SH3" evidence="7">
    <location>
        <begin position="285"/>
        <end position="355"/>
    </location>
</feature>
<dbReference type="Proteomes" id="UP000317550">
    <property type="component" value="Chromosome"/>
</dbReference>
<evidence type="ECO:0000313" key="8">
    <source>
        <dbReference type="EMBL" id="QDQ29397.1"/>
    </source>
</evidence>
<dbReference type="Gene3D" id="1.10.287.470">
    <property type="entry name" value="Helix hairpin bin"/>
    <property type="match status" value="1"/>
</dbReference>
<dbReference type="InterPro" id="IPR058624">
    <property type="entry name" value="MdtA-like_HH"/>
</dbReference>
<name>A0A516SML1_9NEIS</name>